<dbReference type="Pfam" id="PF11086">
    <property type="entry name" value="DUF2878"/>
    <property type="match status" value="1"/>
</dbReference>
<sequence>MNRRGRPLLNAGLFQLGWFACVLSAQRPWLLLIAIACLAVHLLWIADNRNEWRTLLRVAACGWALDSALLHLGLFEFPGTKVLLPLWLAVLWLLFASTLHYSLNWTARPWWLASLLGACGGPLSYLGGAKLADIGLPLGLWPSLVLLALIWAPLLPALHRLAGRRPD</sequence>
<dbReference type="RefSeq" id="WP_100941907.1">
    <property type="nucleotide sequence ID" value="NZ_JACAPU010000011.1"/>
</dbReference>
<organism evidence="2 3">
    <name type="scientific">Pseudomonas gingeri</name>
    <dbReference type="NCBI Taxonomy" id="117681"/>
    <lineage>
        <taxon>Bacteria</taxon>
        <taxon>Pseudomonadati</taxon>
        <taxon>Pseudomonadota</taxon>
        <taxon>Gammaproteobacteria</taxon>
        <taxon>Pseudomonadales</taxon>
        <taxon>Pseudomonadaceae</taxon>
        <taxon>Pseudomonas</taxon>
    </lineage>
</organism>
<feature type="transmembrane region" description="Helical" evidence="1">
    <location>
        <begin position="110"/>
        <end position="128"/>
    </location>
</feature>
<accession>A0A7Y7WBZ9</accession>
<evidence type="ECO:0000313" key="3">
    <source>
        <dbReference type="Proteomes" id="UP000582981"/>
    </source>
</evidence>
<comment type="caution">
    <text evidence="2">The sequence shown here is derived from an EMBL/GenBank/DDBJ whole genome shotgun (WGS) entry which is preliminary data.</text>
</comment>
<feature type="transmembrane region" description="Helical" evidence="1">
    <location>
        <begin position="83"/>
        <end position="103"/>
    </location>
</feature>
<dbReference type="Proteomes" id="UP000582981">
    <property type="component" value="Unassembled WGS sequence"/>
</dbReference>
<keyword evidence="1" id="KW-0812">Transmembrane</keyword>
<dbReference type="EMBL" id="JACAPU010000011">
    <property type="protein sequence ID" value="NWB46585.1"/>
    <property type="molecule type" value="Genomic_DNA"/>
</dbReference>
<feature type="transmembrane region" description="Helical" evidence="1">
    <location>
        <begin position="140"/>
        <end position="158"/>
    </location>
</feature>
<reference evidence="2 3" key="1">
    <citation type="submission" date="2020-04" db="EMBL/GenBank/DDBJ databases">
        <title>Molecular characterization of pseudomonads from Agaricus bisporus reveal novel blotch 2 pathogens in Western Europe.</title>
        <authorList>
            <person name="Taparia T."/>
            <person name="Krijger M."/>
            <person name="Haynes E."/>
            <person name="Elpinstone J.G."/>
            <person name="Noble R."/>
            <person name="Van Der Wolf J."/>
        </authorList>
    </citation>
    <scope>NUCLEOTIDE SEQUENCE [LARGE SCALE GENOMIC DNA]</scope>
    <source>
        <strain evidence="2 3">F1001</strain>
    </source>
</reference>
<gene>
    <name evidence="2" type="ORF">HX829_08770</name>
</gene>
<dbReference type="AlphaFoldDB" id="A0A7Y7WBZ9"/>
<dbReference type="PROSITE" id="PS51257">
    <property type="entry name" value="PROKAR_LIPOPROTEIN"/>
    <property type="match status" value="1"/>
</dbReference>
<keyword evidence="1" id="KW-1133">Transmembrane helix</keyword>
<keyword evidence="1" id="KW-0472">Membrane</keyword>
<name>A0A7Y7WBZ9_9PSED</name>
<evidence type="ECO:0000313" key="2">
    <source>
        <dbReference type="EMBL" id="NWB46585.1"/>
    </source>
</evidence>
<protein>
    <submittedName>
        <fullName evidence="2">DUF2878 domain-containing protein</fullName>
    </submittedName>
</protein>
<proteinExistence type="predicted"/>
<feature type="transmembrane region" description="Helical" evidence="1">
    <location>
        <begin position="29"/>
        <end position="46"/>
    </location>
</feature>
<evidence type="ECO:0000256" key="1">
    <source>
        <dbReference type="SAM" id="Phobius"/>
    </source>
</evidence>
<dbReference type="InterPro" id="IPR021306">
    <property type="entry name" value="DUF2878"/>
</dbReference>